<evidence type="ECO:0000256" key="1">
    <source>
        <dbReference type="SAM" id="Phobius"/>
    </source>
</evidence>
<dbReference type="EMBL" id="JMCC02000075">
    <property type="protein sequence ID" value="KIG14298.1"/>
    <property type="molecule type" value="Genomic_DNA"/>
</dbReference>
<dbReference type="InterPro" id="IPR010559">
    <property type="entry name" value="Sig_transdc_His_kin_internal"/>
</dbReference>
<organism evidence="3 4">
    <name type="scientific">Enhygromyxa salina</name>
    <dbReference type="NCBI Taxonomy" id="215803"/>
    <lineage>
        <taxon>Bacteria</taxon>
        <taxon>Pseudomonadati</taxon>
        <taxon>Myxococcota</taxon>
        <taxon>Polyangia</taxon>
        <taxon>Nannocystales</taxon>
        <taxon>Nannocystaceae</taxon>
        <taxon>Enhygromyxa</taxon>
    </lineage>
</organism>
<feature type="transmembrane region" description="Helical" evidence="1">
    <location>
        <begin position="69"/>
        <end position="94"/>
    </location>
</feature>
<keyword evidence="1" id="KW-0472">Membrane</keyword>
<dbReference type="AlphaFoldDB" id="A0A0C1ZTD3"/>
<dbReference type="GO" id="GO:0000155">
    <property type="term" value="F:phosphorelay sensor kinase activity"/>
    <property type="evidence" value="ECO:0007669"/>
    <property type="project" value="InterPro"/>
</dbReference>
<dbReference type="Proteomes" id="UP000031599">
    <property type="component" value="Unassembled WGS sequence"/>
</dbReference>
<reference evidence="3 4" key="1">
    <citation type="submission" date="2014-12" db="EMBL/GenBank/DDBJ databases">
        <title>Genome assembly of Enhygromyxa salina DSM 15201.</title>
        <authorList>
            <person name="Sharma G."/>
            <person name="Subramanian S."/>
        </authorList>
    </citation>
    <scope>NUCLEOTIDE SEQUENCE [LARGE SCALE GENOMIC DNA]</scope>
    <source>
        <strain evidence="3 4">DSM 15201</strain>
    </source>
</reference>
<dbReference type="InterPro" id="IPR050640">
    <property type="entry name" value="Bact_2-comp_sensor_kinase"/>
</dbReference>
<accession>A0A0C1ZTD3</accession>
<feature type="transmembrane region" description="Helical" evidence="1">
    <location>
        <begin position="106"/>
        <end position="128"/>
    </location>
</feature>
<dbReference type="PANTHER" id="PTHR34220:SF7">
    <property type="entry name" value="SENSOR HISTIDINE KINASE YPDA"/>
    <property type="match status" value="1"/>
</dbReference>
<evidence type="ECO:0000313" key="4">
    <source>
        <dbReference type="Proteomes" id="UP000031599"/>
    </source>
</evidence>
<evidence type="ECO:0000259" key="2">
    <source>
        <dbReference type="Pfam" id="PF06580"/>
    </source>
</evidence>
<dbReference type="RefSeq" id="WP_205633066.1">
    <property type="nucleotide sequence ID" value="NZ_JMCC02000075.1"/>
</dbReference>
<evidence type="ECO:0000313" key="3">
    <source>
        <dbReference type="EMBL" id="KIG14298.1"/>
    </source>
</evidence>
<comment type="caution">
    <text evidence="3">The sequence shown here is derived from an EMBL/GenBank/DDBJ whole genome shotgun (WGS) entry which is preliminary data.</text>
</comment>
<keyword evidence="1" id="KW-0812">Transmembrane</keyword>
<sequence length="339" mass="37892">MRRLGIAGFGLMIPRVTPLLDGVGPGQLAYWLGTLWFLGLAAAIWHGNRWLLFEQRRHYGWFNHPLRKLSLLLAAIVLYTAPITVVALLAWYGWIGAVADADAIRTVALINVICVVFVTHAYETVFLIKEREGDLLRVARLDRARAEAELSGFLAQVDPHFLFNSLNTLGHLIKTDSRRAVAFNQDLAGIYRYLLRQRGRSLVTLAEELRFARAYLELMQIRYGEALRCELPKPMQAGARLPPTALQLLIENAIKHNEVGAGAPLEIEVGYAELEGAPCMFVANRRRPRRSVRESAGTGLRNLDERSKLAVGRGIQIDQRGEEFRVCVPLAMAAQECAS</sequence>
<feature type="transmembrane region" description="Helical" evidence="1">
    <location>
        <begin position="28"/>
        <end position="48"/>
    </location>
</feature>
<feature type="domain" description="Signal transduction histidine kinase internal region" evidence="2">
    <location>
        <begin position="148"/>
        <end position="227"/>
    </location>
</feature>
<dbReference type="PANTHER" id="PTHR34220">
    <property type="entry name" value="SENSOR HISTIDINE KINASE YPDA"/>
    <property type="match status" value="1"/>
</dbReference>
<protein>
    <submittedName>
        <fullName evidence="3">Two-component system sensor protein</fullName>
    </submittedName>
</protein>
<gene>
    <name evidence="3" type="ORF">DB30_06900</name>
</gene>
<name>A0A0C1ZTD3_9BACT</name>
<proteinExistence type="predicted"/>
<dbReference type="GO" id="GO:0016020">
    <property type="term" value="C:membrane"/>
    <property type="evidence" value="ECO:0007669"/>
    <property type="project" value="InterPro"/>
</dbReference>
<keyword evidence="1" id="KW-1133">Transmembrane helix</keyword>
<dbReference type="Pfam" id="PF06580">
    <property type="entry name" value="His_kinase"/>
    <property type="match status" value="1"/>
</dbReference>